<evidence type="ECO:0000256" key="2">
    <source>
        <dbReference type="ARBA" id="ARBA00022801"/>
    </source>
</evidence>
<dbReference type="InterPro" id="IPR001764">
    <property type="entry name" value="Glyco_hydro_3_N"/>
</dbReference>
<dbReference type="SUPFAM" id="SSF51445">
    <property type="entry name" value="(Trans)glycosidases"/>
    <property type="match status" value="1"/>
</dbReference>
<dbReference type="EMBL" id="CM009752">
    <property type="protein sequence ID" value="PUZ60475.1"/>
    <property type="molecule type" value="Genomic_DNA"/>
</dbReference>
<dbReference type="SUPFAM" id="SSF52279">
    <property type="entry name" value="Beta-D-glucan exohydrolase, C-terminal domain"/>
    <property type="match status" value="1"/>
</dbReference>
<dbReference type="SMART" id="SM01217">
    <property type="entry name" value="Fn3_like"/>
    <property type="match status" value="1"/>
</dbReference>
<evidence type="ECO:0000259" key="5">
    <source>
        <dbReference type="SMART" id="SM01217"/>
    </source>
</evidence>
<evidence type="ECO:0000313" key="7">
    <source>
        <dbReference type="Proteomes" id="UP000244336"/>
    </source>
</evidence>
<dbReference type="InterPro" id="IPR017853">
    <property type="entry name" value="GH"/>
</dbReference>
<gene>
    <name evidence="6" type="ORF">GQ55_4G130400</name>
</gene>
<evidence type="ECO:0000256" key="1">
    <source>
        <dbReference type="ARBA" id="ARBA00022729"/>
    </source>
</evidence>
<dbReference type="PANTHER" id="PTHR42721:SF46">
    <property type="entry name" value="GLYCOSYL HYDROLASE FAMILY 3 C TERMINAL DOMAIN CONTAINING PROTEIN"/>
    <property type="match status" value="1"/>
</dbReference>
<dbReference type="InterPro" id="IPR036881">
    <property type="entry name" value="Glyco_hydro_3_C_sf"/>
</dbReference>
<keyword evidence="3" id="KW-0326">Glycosidase</keyword>
<protein>
    <recommendedName>
        <fullName evidence="5">Fibronectin type III-like domain-containing protein</fullName>
    </recommendedName>
</protein>
<dbReference type="GO" id="GO:0046556">
    <property type="term" value="F:alpha-L-arabinofuranosidase activity"/>
    <property type="evidence" value="ECO:0007669"/>
    <property type="project" value="TreeGrafter"/>
</dbReference>
<dbReference type="FunFam" id="3.20.20.300:FF:000010">
    <property type="entry name" value="Putative beta-D-xylosidase 5"/>
    <property type="match status" value="1"/>
</dbReference>
<name>A0A2T7DY36_9POAL</name>
<organism evidence="6 7">
    <name type="scientific">Panicum hallii var. hallii</name>
    <dbReference type="NCBI Taxonomy" id="1504633"/>
    <lineage>
        <taxon>Eukaryota</taxon>
        <taxon>Viridiplantae</taxon>
        <taxon>Streptophyta</taxon>
        <taxon>Embryophyta</taxon>
        <taxon>Tracheophyta</taxon>
        <taxon>Spermatophyta</taxon>
        <taxon>Magnoliopsida</taxon>
        <taxon>Liliopsida</taxon>
        <taxon>Poales</taxon>
        <taxon>Poaceae</taxon>
        <taxon>PACMAD clade</taxon>
        <taxon>Panicoideae</taxon>
        <taxon>Panicodae</taxon>
        <taxon>Paniceae</taxon>
        <taxon>Panicinae</taxon>
        <taxon>Panicum</taxon>
        <taxon>Panicum sect. Panicum</taxon>
    </lineage>
</organism>
<keyword evidence="2" id="KW-0378">Hydrolase</keyword>
<dbReference type="InterPro" id="IPR026891">
    <property type="entry name" value="Fn3-like"/>
</dbReference>
<keyword evidence="1 4" id="KW-0732">Signal</keyword>
<dbReference type="Pfam" id="PF01915">
    <property type="entry name" value="Glyco_hydro_3_C"/>
    <property type="match status" value="1"/>
</dbReference>
<dbReference type="Gene3D" id="3.20.20.300">
    <property type="entry name" value="Glycoside hydrolase, family 3, N-terminal domain"/>
    <property type="match status" value="1"/>
</dbReference>
<accession>A0A2T7DY36</accession>
<sequence length="822" mass="88729">MASSPLHLLLLLAASLLCSTIPVACSSRTTFPSAATTTVNVTSFGKAYGKVCDADRFAELGLNMSAFPYCNASLPYAERVHDLIGWMTVEEKVGNLGDVSRGAPRVGLPPYKWWSEALHGLSSTGPTTLFDDLRSRPGNHSGHATVNNGTVFANVINSAASFNETLWKSIGQAVSTEARAMYNLGKGGLTYWSPTINVVRDPRWGRALETPGEDPFVAGRYAVNFVRGMQDIPGHDDGAGGHDDGAGDPDARPIKTAACCKHYAAYDVDDWHNHTRFTFDALVSERDMAETFLRPFEMCVREGDASSVMCSYNRVNGVPAFADARLLSGTVRGDWQLHGYIVSDCDAVRIMTDNATWLNFTGADSSAAAIRAGLDLDCAESWIEEGGRPLRDFLSEYGIAAVAQGKMRESDIDSALRNQYITLMRLGYFDNIPQYAALNERDICTGEHKSLALDGARQGMVLLKNHGDLLPLDPKKILAVAVHGPHARAPEKVMDGDYTGPPCRYVTPRQGISKDVKISHRANTTIYFGGINLHIEREGNDREDIFLPKKQTEEILHFAAASPNPIILVILSGGGIDISFAQNHPKIGAILWAGYPGGEGGNAIADVIFGRYNPGGRLPLTWFKNKYIQQIPMTSMEFRPVPELGYPGRTYKFYDGPEVLYSFGYGLSYTKFLYETGTNGSAVTIPVPGGHCKGLSYKPSVATTPACQAVNVEGHACAETVSFNVSVTNAGGRCGAHVVLVYTAPPPEVAQAPIKQVAAFRRVFVPAKGTATVPFTLNVCKAFGIVERTAYTVVPSGVSKVLVENGDSSSSVSFPVKIDLSV</sequence>
<evidence type="ECO:0000313" key="6">
    <source>
        <dbReference type="EMBL" id="PUZ60475.1"/>
    </source>
</evidence>
<dbReference type="GO" id="GO:0031222">
    <property type="term" value="P:arabinan catabolic process"/>
    <property type="evidence" value="ECO:0007669"/>
    <property type="project" value="TreeGrafter"/>
</dbReference>
<dbReference type="InterPro" id="IPR013783">
    <property type="entry name" value="Ig-like_fold"/>
</dbReference>
<evidence type="ECO:0000256" key="3">
    <source>
        <dbReference type="ARBA" id="ARBA00023295"/>
    </source>
</evidence>
<dbReference type="GO" id="GO:0045493">
    <property type="term" value="P:xylan catabolic process"/>
    <property type="evidence" value="ECO:0007669"/>
    <property type="project" value="InterPro"/>
</dbReference>
<proteinExistence type="predicted"/>
<dbReference type="STRING" id="1504633.A0A2T7DY36"/>
<dbReference type="Pfam" id="PF00933">
    <property type="entry name" value="Glyco_hydro_3"/>
    <property type="match status" value="1"/>
</dbReference>
<dbReference type="OrthoDB" id="47059at2759"/>
<dbReference type="InterPro" id="IPR002772">
    <property type="entry name" value="Glyco_hydro_3_C"/>
</dbReference>
<dbReference type="InterPro" id="IPR036962">
    <property type="entry name" value="Glyco_hydro_3_N_sf"/>
</dbReference>
<dbReference type="Gramene" id="PUZ60475">
    <property type="protein sequence ID" value="PUZ60475"/>
    <property type="gene ID" value="GQ55_4G130400"/>
</dbReference>
<dbReference type="Gene3D" id="2.60.40.10">
    <property type="entry name" value="Immunoglobulins"/>
    <property type="match status" value="1"/>
</dbReference>
<dbReference type="PANTHER" id="PTHR42721">
    <property type="entry name" value="SUGAR HYDROLASE-RELATED"/>
    <property type="match status" value="1"/>
</dbReference>
<reference evidence="6 7" key="1">
    <citation type="submission" date="2018-04" db="EMBL/GenBank/DDBJ databases">
        <title>WGS assembly of Panicum hallii var. hallii HAL2.</title>
        <authorList>
            <person name="Lovell J."/>
            <person name="Jenkins J."/>
            <person name="Lowry D."/>
            <person name="Mamidi S."/>
            <person name="Sreedasyam A."/>
            <person name="Weng X."/>
            <person name="Barry K."/>
            <person name="Bonette J."/>
            <person name="Campitelli B."/>
            <person name="Daum C."/>
            <person name="Gordon S."/>
            <person name="Gould B."/>
            <person name="Lipzen A."/>
            <person name="MacQueen A."/>
            <person name="Palacio-Mejia J."/>
            <person name="Plott C."/>
            <person name="Shakirov E."/>
            <person name="Shu S."/>
            <person name="Yoshinaga Y."/>
            <person name="Zane M."/>
            <person name="Rokhsar D."/>
            <person name="Grimwood J."/>
            <person name="Schmutz J."/>
            <person name="Juenger T."/>
        </authorList>
    </citation>
    <scope>NUCLEOTIDE SEQUENCE [LARGE SCALE GENOMIC DNA]</scope>
    <source>
        <strain evidence="7">cv. HAL2</strain>
    </source>
</reference>
<dbReference type="Pfam" id="PF14310">
    <property type="entry name" value="Fn3-like"/>
    <property type="match status" value="1"/>
</dbReference>
<dbReference type="GO" id="GO:0009044">
    <property type="term" value="F:xylan 1,4-beta-xylosidase activity"/>
    <property type="evidence" value="ECO:0007669"/>
    <property type="project" value="InterPro"/>
</dbReference>
<dbReference type="Gene3D" id="3.40.50.1700">
    <property type="entry name" value="Glycoside hydrolase family 3 C-terminal domain"/>
    <property type="match status" value="2"/>
</dbReference>
<evidence type="ECO:0000256" key="4">
    <source>
        <dbReference type="SAM" id="SignalP"/>
    </source>
</evidence>
<feature type="chain" id="PRO_5015502108" description="Fibronectin type III-like domain-containing protein" evidence="4">
    <location>
        <begin position="27"/>
        <end position="822"/>
    </location>
</feature>
<keyword evidence="7" id="KW-1185">Reference proteome</keyword>
<dbReference type="AlphaFoldDB" id="A0A2T7DY36"/>
<dbReference type="Proteomes" id="UP000244336">
    <property type="component" value="Chromosome 4"/>
</dbReference>
<dbReference type="InterPro" id="IPR044993">
    <property type="entry name" value="BXL"/>
</dbReference>
<feature type="signal peptide" evidence="4">
    <location>
        <begin position="1"/>
        <end position="26"/>
    </location>
</feature>
<feature type="domain" description="Fibronectin type III-like" evidence="5">
    <location>
        <begin position="737"/>
        <end position="809"/>
    </location>
</feature>